<keyword evidence="1" id="KW-1133">Transmembrane helix</keyword>
<reference evidence="2" key="1">
    <citation type="journal article" date="2023" name="bioRxiv">
        <title>Scaffold-level genome assemblies of two parasitoid biocontrol wasps reveal the parthenogenesis mechanism and an associated novel virus.</title>
        <authorList>
            <person name="Inwood S."/>
            <person name="Skelly J."/>
            <person name="Guhlin J."/>
            <person name="Harrop T."/>
            <person name="Goldson S."/>
            <person name="Dearden P."/>
        </authorList>
    </citation>
    <scope>NUCLEOTIDE SEQUENCE</scope>
    <source>
        <strain evidence="2">Irish</strain>
        <tissue evidence="2">Whole body</tissue>
    </source>
</reference>
<name>A0AA39FRJ3_9HYME</name>
<dbReference type="AlphaFoldDB" id="A0AA39FRJ3"/>
<evidence type="ECO:0000313" key="2">
    <source>
        <dbReference type="EMBL" id="KAK0174226.1"/>
    </source>
</evidence>
<evidence type="ECO:0000256" key="1">
    <source>
        <dbReference type="SAM" id="Phobius"/>
    </source>
</evidence>
<feature type="transmembrane region" description="Helical" evidence="1">
    <location>
        <begin position="84"/>
        <end position="102"/>
    </location>
</feature>
<accession>A0AA39FRJ3</accession>
<keyword evidence="1" id="KW-0472">Membrane</keyword>
<comment type="caution">
    <text evidence="2">The sequence shown here is derived from an EMBL/GenBank/DDBJ whole genome shotgun (WGS) entry which is preliminary data.</text>
</comment>
<keyword evidence="3" id="KW-1185">Reference proteome</keyword>
<organism evidence="2 3">
    <name type="scientific">Microctonus aethiopoides</name>
    <dbReference type="NCBI Taxonomy" id="144406"/>
    <lineage>
        <taxon>Eukaryota</taxon>
        <taxon>Metazoa</taxon>
        <taxon>Ecdysozoa</taxon>
        <taxon>Arthropoda</taxon>
        <taxon>Hexapoda</taxon>
        <taxon>Insecta</taxon>
        <taxon>Pterygota</taxon>
        <taxon>Neoptera</taxon>
        <taxon>Endopterygota</taxon>
        <taxon>Hymenoptera</taxon>
        <taxon>Apocrita</taxon>
        <taxon>Ichneumonoidea</taxon>
        <taxon>Braconidae</taxon>
        <taxon>Euphorinae</taxon>
        <taxon>Microctonus</taxon>
    </lineage>
</organism>
<evidence type="ECO:0000313" key="3">
    <source>
        <dbReference type="Proteomes" id="UP001168990"/>
    </source>
</evidence>
<protein>
    <submittedName>
        <fullName evidence="2">Uncharacterized protein</fullName>
    </submittedName>
</protein>
<dbReference type="EMBL" id="JAQQBS010000002">
    <property type="protein sequence ID" value="KAK0174226.1"/>
    <property type="molecule type" value="Genomic_DNA"/>
</dbReference>
<feature type="transmembrane region" description="Helical" evidence="1">
    <location>
        <begin position="57"/>
        <end position="78"/>
    </location>
</feature>
<reference evidence="2" key="2">
    <citation type="submission" date="2023-03" db="EMBL/GenBank/DDBJ databases">
        <authorList>
            <person name="Inwood S.N."/>
            <person name="Skelly J.G."/>
            <person name="Guhlin J."/>
            <person name="Harrop T.W.R."/>
            <person name="Goldson S.G."/>
            <person name="Dearden P.K."/>
        </authorList>
    </citation>
    <scope>NUCLEOTIDE SEQUENCE</scope>
    <source>
        <strain evidence="2">Irish</strain>
        <tissue evidence="2">Whole body</tissue>
    </source>
</reference>
<gene>
    <name evidence="2" type="ORF">PV328_007335</name>
</gene>
<proteinExistence type="predicted"/>
<sequence length="224" mass="26104">MNNHFNAKLYDDHCDPIVKTPLYEQYLSHLLMVITPSRWTNNYYWFMVNQFNRINRFSFITTIMIIMQVIDILTFHSIHIIVNLQFNIRCSFGLIFSINFFIKIIHKTITCITTTTSSATSKPLIISTQTFVDQVLKSDKVSSPSTICQSMNTQQILVSSTQILPIHRRDTSQIIEIVWDIVNDSLKRKSSAQLKLKKNESDKHKFTKQKVMTSRIPQLRKSAI</sequence>
<dbReference type="Proteomes" id="UP001168990">
    <property type="component" value="Unassembled WGS sequence"/>
</dbReference>
<keyword evidence="1" id="KW-0812">Transmembrane</keyword>